<dbReference type="GO" id="GO:0019646">
    <property type="term" value="P:aerobic electron transport chain"/>
    <property type="evidence" value="ECO:0007669"/>
    <property type="project" value="InterPro"/>
</dbReference>
<keyword evidence="3" id="KW-0813">Transport</keyword>
<sequence length="60" mass="6850">MLIENTLPVLLSRLDFAWITSLHILWTPMTIGMSWLLFGIEVLSALKPSPHSCMKRDLLV</sequence>
<evidence type="ECO:0000256" key="7">
    <source>
        <dbReference type="ARBA" id="ARBA00022723"/>
    </source>
</evidence>
<keyword evidence="7" id="KW-0479">Metal-binding</keyword>
<keyword evidence="6 12" id="KW-0812">Transmembrane</keyword>
<dbReference type="GO" id="GO:0009055">
    <property type="term" value="F:electron transfer activity"/>
    <property type="evidence" value="ECO:0007669"/>
    <property type="project" value="InterPro"/>
</dbReference>
<evidence type="ECO:0000256" key="11">
    <source>
        <dbReference type="ARBA" id="ARBA00023136"/>
    </source>
</evidence>
<keyword evidence="5" id="KW-0349">Heme</keyword>
<evidence type="ECO:0000256" key="9">
    <source>
        <dbReference type="ARBA" id="ARBA00022989"/>
    </source>
</evidence>
<evidence type="ECO:0000256" key="10">
    <source>
        <dbReference type="ARBA" id="ARBA00023004"/>
    </source>
</evidence>
<dbReference type="AlphaFoldDB" id="A0A543Q3B7"/>
<proteinExistence type="inferred from homology"/>
<keyword evidence="4" id="KW-1003">Cell membrane</keyword>
<comment type="similarity">
    <text evidence="2">Belongs to the cytochrome ubiquinol oxidase subunit 1 family.</text>
</comment>
<comment type="caution">
    <text evidence="13">The sequence shown here is derived from an EMBL/GenBank/DDBJ whole genome shotgun (WGS) entry which is preliminary data.</text>
</comment>
<organism evidence="13 14">
    <name type="scientific">Acidithiobacillus thiooxidans ATCC 19377</name>
    <dbReference type="NCBI Taxonomy" id="637390"/>
    <lineage>
        <taxon>Bacteria</taxon>
        <taxon>Pseudomonadati</taxon>
        <taxon>Pseudomonadota</taxon>
        <taxon>Acidithiobacillia</taxon>
        <taxon>Acidithiobacillales</taxon>
        <taxon>Acidithiobacillaceae</taxon>
        <taxon>Acidithiobacillus</taxon>
    </lineage>
</organism>
<evidence type="ECO:0000313" key="13">
    <source>
        <dbReference type="EMBL" id="TQN50788.1"/>
    </source>
</evidence>
<dbReference type="GO" id="GO:0046872">
    <property type="term" value="F:metal ion binding"/>
    <property type="evidence" value="ECO:0007669"/>
    <property type="project" value="UniProtKB-KW"/>
</dbReference>
<evidence type="ECO:0000256" key="6">
    <source>
        <dbReference type="ARBA" id="ARBA00022692"/>
    </source>
</evidence>
<dbReference type="Proteomes" id="UP000315403">
    <property type="component" value="Unassembled WGS sequence"/>
</dbReference>
<protein>
    <submittedName>
        <fullName evidence="13">Uncharacterized protein</fullName>
    </submittedName>
</protein>
<evidence type="ECO:0000256" key="5">
    <source>
        <dbReference type="ARBA" id="ARBA00022617"/>
    </source>
</evidence>
<dbReference type="Pfam" id="PF01654">
    <property type="entry name" value="Cyt_bd_oxida_I"/>
    <property type="match status" value="1"/>
</dbReference>
<evidence type="ECO:0000256" key="1">
    <source>
        <dbReference type="ARBA" id="ARBA00004651"/>
    </source>
</evidence>
<evidence type="ECO:0000256" key="8">
    <source>
        <dbReference type="ARBA" id="ARBA00022982"/>
    </source>
</evidence>
<keyword evidence="11 12" id="KW-0472">Membrane</keyword>
<keyword evidence="10" id="KW-0408">Iron</keyword>
<dbReference type="GO" id="GO:0070069">
    <property type="term" value="C:cytochrome complex"/>
    <property type="evidence" value="ECO:0007669"/>
    <property type="project" value="InterPro"/>
</dbReference>
<comment type="subcellular location">
    <subcellularLocation>
        <location evidence="1">Cell membrane</location>
        <topology evidence="1">Multi-pass membrane protein</topology>
    </subcellularLocation>
</comment>
<accession>A0A543Q3B7</accession>
<dbReference type="EMBL" id="SZUV01000001">
    <property type="protein sequence ID" value="TQN50788.1"/>
    <property type="molecule type" value="Genomic_DNA"/>
</dbReference>
<evidence type="ECO:0000256" key="3">
    <source>
        <dbReference type="ARBA" id="ARBA00022448"/>
    </source>
</evidence>
<keyword evidence="8" id="KW-0249">Electron transport</keyword>
<feature type="transmembrane region" description="Helical" evidence="12">
    <location>
        <begin position="24"/>
        <end position="46"/>
    </location>
</feature>
<keyword evidence="9 12" id="KW-1133">Transmembrane helix</keyword>
<reference evidence="13 14" key="1">
    <citation type="submission" date="2019-03" db="EMBL/GenBank/DDBJ databases">
        <title>New insights into Acidothiobacillus thiooxidans sulfur metabolism through coupled gene expression, solution geochemistry, microscopy and spectroscopy analyses.</title>
        <authorList>
            <person name="Camacho D."/>
            <person name="Frazao R."/>
            <person name="Fouillen A."/>
            <person name="Nanci A."/>
            <person name="Lang B.F."/>
            <person name="Apte S.C."/>
            <person name="Baron C."/>
            <person name="Warren L.A."/>
        </authorList>
    </citation>
    <scope>NUCLEOTIDE SEQUENCE [LARGE SCALE GENOMIC DNA]</scope>
    <source>
        <strain evidence="13 14">ATCC 19377</strain>
    </source>
</reference>
<dbReference type="InterPro" id="IPR002585">
    <property type="entry name" value="Cyt-d_ubiquinol_oxidase_su_1"/>
</dbReference>
<dbReference type="GO" id="GO:0005886">
    <property type="term" value="C:plasma membrane"/>
    <property type="evidence" value="ECO:0007669"/>
    <property type="project" value="UniProtKB-SubCell"/>
</dbReference>
<evidence type="ECO:0000313" key="14">
    <source>
        <dbReference type="Proteomes" id="UP000315403"/>
    </source>
</evidence>
<name>A0A543Q3B7_ACITH</name>
<evidence type="ECO:0000256" key="12">
    <source>
        <dbReference type="SAM" id="Phobius"/>
    </source>
</evidence>
<gene>
    <name evidence="13" type="ORF">DLNHIDIE_00644</name>
</gene>
<evidence type="ECO:0000256" key="4">
    <source>
        <dbReference type="ARBA" id="ARBA00022475"/>
    </source>
</evidence>
<evidence type="ECO:0000256" key="2">
    <source>
        <dbReference type="ARBA" id="ARBA00009819"/>
    </source>
</evidence>